<accession>A0A3N6MUK7</accession>
<proteinExistence type="predicted"/>
<keyword evidence="2" id="KW-1185">Reference proteome</keyword>
<organism evidence="1 2">
    <name type="scientific">Natrarchaeobius halalkaliphilus</name>
    <dbReference type="NCBI Taxonomy" id="1679091"/>
    <lineage>
        <taxon>Archaea</taxon>
        <taxon>Methanobacteriati</taxon>
        <taxon>Methanobacteriota</taxon>
        <taxon>Stenosarchaea group</taxon>
        <taxon>Halobacteria</taxon>
        <taxon>Halobacteriales</taxon>
        <taxon>Natrialbaceae</taxon>
        <taxon>Natrarchaeobius</taxon>
    </lineage>
</organism>
<dbReference type="AlphaFoldDB" id="A0A3N6MUK7"/>
<reference evidence="1 2" key="1">
    <citation type="submission" date="2018-10" db="EMBL/GenBank/DDBJ databases">
        <title>Natrarchaeobius chitinivorans gen. nov., sp. nov., and Natrarchaeobius haloalkaliphilus sp. nov., alkaliphilic, chitin-utilizing haloarchaea from hypersaline alkaline lakes.</title>
        <authorList>
            <person name="Sorokin D.Y."/>
            <person name="Elcheninov A.G."/>
            <person name="Kostrikina N.A."/>
            <person name="Bale N.J."/>
            <person name="Sinninghe Damste J.S."/>
            <person name="Khijniak T.V."/>
            <person name="Kublanov I.V."/>
            <person name="Toshchakov S.V."/>
        </authorList>
    </citation>
    <scope>NUCLEOTIDE SEQUENCE [LARGE SCALE GENOMIC DNA]</scope>
    <source>
        <strain evidence="1 2">AArcht-Sl</strain>
    </source>
</reference>
<dbReference type="EMBL" id="REFY01000004">
    <property type="protein sequence ID" value="RQG89082.1"/>
    <property type="molecule type" value="Genomic_DNA"/>
</dbReference>
<name>A0A3N6MUK7_9EURY</name>
<dbReference type="Proteomes" id="UP000273828">
    <property type="component" value="Unassembled WGS sequence"/>
</dbReference>
<gene>
    <name evidence="1" type="ORF">EA462_11940</name>
</gene>
<comment type="caution">
    <text evidence="1">The sequence shown here is derived from an EMBL/GenBank/DDBJ whole genome shotgun (WGS) entry which is preliminary data.</text>
</comment>
<evidence type="ECO:0000313" key="2">
    <source>
        <dbReference type="Proteomes" id="UP000273828"/>
    </source>
</evidence>
<evidence type="ECO:0000313" key="1">
    <source>
        <dbReference type="EMBL" id="RQG89082.1"/>
    </source>
</evidence>
<protein>
    <submittedName>
        <fullName evidence="1">Uncharacterized protein</fullName>
    </submittedName>
</protein>
<sequence>MRSVCNSFQLFYIGPIQRTNHLEKSPQSVRPVGWVRSALLRTAGVFFRRFLDSLSVRCDRLS</sequence>